<dbReference type="EMBL" id="QAAD01000004">
    <property type="protein sequence ID" value="PTN09566.1"/>
    <property type="molecule type" value="Genomic_DNA"/>
</dbReference>
<accession>A0A2T5C443</accession>
<dbReference type="Proteomes" id="UP000243525">
    <property type="component" value="Unassembled WGS sequence"/>
</dbReference>
<dbReference type="InterPro" id="IPR043132">
    <property type="entry name" value="BCAT-like_C"/>
</dbReference>
<comment type="caution">
    <text evidence="1">The sequence shown here is derived from an EMBL/GenBank/DDBJ whole genome shotgun (WGS) entry which is preliminary data.</text>
</comment>
<dbReference type="InterPro" id="IPR036038">
    <property type="entry name" value="Aminotransferase-like"/>
</dbReference>
<dbReference type="RefSeq" id="WP_107821466.1">
    <property type="nucleotide sequence ID" value="NZ_OY782574.1"/>
</dbReference>
<dbReference type="Pfam" id="PF01063">
    <property type="entry name" value="Aminotran_4"/>
    <property type="match status" value="1"/>
</dbReference>
<reference evidence="1 2" key="1">
    <citation type="submission" date="2018-04" db="EMBL/GenBank/DDBJ databases">
        <title>Genomic Encyclopedia of Archaeal and Bacterial Type Strains, Phase II (KMG-II): from individual species to whole genera.</title>
        <authorList>
            <person name="Goeker M."/>
        </authorList>
    </citation>
    <scope>NUCLEOTIDE SEQUENCE [LARGE SCALE GENOMIC DNA]</scope>
    <source>
        <strain evidence="1 2">DSM 28823</strain>
    </source>
</reference>
<organism evidence="1 2">
    <name type="scientific">Mangrovibacterium marinum</name>
    <dbReference type="NCBI Taxonomy" id="1639118"/>
    <lineage>
        <taxon>Bacteria</taxon>
        <taxon>Pseudomonadati</taxon>
        <taxon>Bacteroidota</taxon>
        <taxon>Bacteroidia</taxon>
        <taxon>Marinilabiliales</taxon>
        <taxon>Prolixibacteraceae</taxon>
        <taxon>Mangrovibacterium</taxon>
    </lineage>
</organism>
<dbReference type="SUPFAM" id="SSF56752">
    <property type="entry name" value="D-aminoacid aminotransferase-like PLP-dependent enzymes"/>
    <property type="match status" value="1"/>
</dbReference>
<evidence type="ECO:0000313" key="2">
    <source>
        <dbReference type="Proteomes" id="UP000243525"/>
    </source>
</evidence>
<name>A0A2T5C443_9BACT</name>
<dbReference type="GO" id="GO:0016829">
    <property type="term" value="F:lyase activity"/>
    <property type="evidence" value="ECO:0007669"/>
    <property type="project" value="UniProtKB-KW"/>
</dbReference>
<dbReference type="OrthoDB" id="1148709at2"/>
<evidence type="ECO:0000313" key="1">
    <source>
        <dbReference type="EMBL" id="PTN09566.1"/>
    </source>
</evidence>
<dbReference type="Gene3D" id="3.20.10.10">
    <property type="entry name" value="D-amino Acid Aminotransferase, subunit A, domain 2"/>
    <property type="match status" value="1"/>
</dbReference>
<keyword evidence="2" id="KW-1185">Reference proteome</keyword>
<dbReference type="AlphaFoldDB" id="A0A2T5C443"/>
<proteinExistence type="predicted"/>
<dbReference type="InterPro" id="IPR043131">
    <property type="entry name" value="BCAT-like_N"/>
</dbReference>
<protein>
    <submittedName>
        <fullName evidence="1">4-amino-4-deoxychorismate lyase</fullName>
    </submittedName>
</protein>
<sequence>MCQLLETIKLDNGQLFNLDYHNRRLNAARRELFGPLPPLELNELIAVPESCMDGLYRCRVLYSRQIDRIDFIPQKERSFTSLKIVNCPQIDYHLKFADRSILNKLFEQRGQADEIIIVRQGAITDCSIGNLLFFDGHSWLTPASPLLQGTQRQKLLETGHIQEEFITPDDLQSYEKVAIINAFFDLKNMPIIEIENIF</sequence>
<dbReference type="InterPro" id="IPR001544">
    <property type="entry name" value="Aminotrans_IV"/>
</dbReference>
<keyword evidence="1" id="KW-0456">Lyase</keyword>
<dbReference type="Gene3D" id="3.30.470.10">
    <property type="match status" value="1"/>
</dbReference>
<gene>
    <name evidence="1" type="ORF">C8N47_104111</name>
</gene>